<dbReference type="Gene3D" id="3.80.10.10">
    <property type="entry name" value="Ribonuclease Inhibitor"/>
    <property type="match status" value="1"/>
</dbReference>
<feature type="non-terminal residue" evidence="2">
    <location>
        <position position="1"/>
    </location>
</feature>
<evidence type="ECO:0000313" key="3">
    <source>
        <dbReference type="Proteomes" id="UP000321570"/>
    </source>
</evidence>
<gene>
    <name evidence="2" type="ORF">WMSIL1_LOCUS12536</name>
</gene>
<dbReference type="PANTHER" id="PTHR12904:SF22">
    <property type="entry name" value="ZYG-11 FAMILY MEMBER B, CELL CYCLE REGULATOR"/>
    <property type="match status" value="1"/>
</dbReference>
<name>A0A564Z4K5_HYMDI</name>
<dbReference type="Pfam" id="PF25013">
    <property type="entry name" value="LRR_Zer-1"/>
    <property type="match status" value="1"/>
</dbReference>
<dbReference type="EMBL" id="CABIJS010000654">
    <property type="protein sequence ID" value="VUZ54451.1"/>
    <property type="molecule type" value="Genomic_DNA"/>
</dbReference>
<dbReference type="InterPro" id="IPR056845">
    <property type="entry name" value="LRR_Zer-1"/>
</dbReference>
<sequence length="469" mass="53418">LTDCCVLYIAKNFNSVATKCWDGEEQKDILHLHPDYFAEAAPAVGETQRQPGETEMPKCEHLTSLSKEDVNLYCVHLCNMHLTPNSLSFLRGHTLVQISASNIVRVDLLDFLQCLDAPTFATLQILSLRGIKMRKKSTLPAITALGRLKSLQHLQSLDISLTRVNNINCLRELKDNLRVLKMYGLRVKRRRCFKRFLSTILELQELRILDASHYGVGGDVRYQHVDRLCGSGVLPHLKELDINGNPFCLTGVDVSKFTENHPNLKNIGLVAWRTPEDRPHFDGICATYPTINNMDYKRYCEMAVRNAMFANEPRLKASSVRKLMHIFDKMPDTASEEMSTNECLLKFFIRCLAETCLEKRDGDEIQAKLCGYDLSFLVSNFHQSELPFAIDLISTMRHLIQSRPHTCANFRNFGGVEVLQKVAMVRAADEYLIGEILTTVRVMKDYLKEDDSQQPWKSQLAKVFPTSSL</sequence>
<dbReference type="AlphaFoldDB" id="A0A564Z4K5"/>
<proteinExistence type="predicted"/>
<reference evidence="2 3" key="1">
    <citation type="submission" date="2019-07" db="EMBL/GenBank/DDBJ databases">
        <authorList>
            <person name="Jastrzebski P J."/>
            <person name="Paukszto L."/>
            <person name="Jastrzebski P J."/>
        </authorList>
    </citation>
    <scope>NUCLEOTIDE SEQUENCE [LARGE SCALE GENOMIC DNA]</scope>
    <source>
        <strain evidence="2 3">WMS-il1</strain>
    </source>
</reference>
<dbReference type="SUPFAM" id="SSF52047">
    <property type="entry name" value="RNI-like"/>
    <property type="match status" value="1"/>
</dbReference>
<organism evidence="2 3">
    <name type="scientific">Hymenolepis diminuta</name>
    <name type="common">Rat tapeworm</name>
    <dbReference type="NCBI Taxonomy" id="6216"/>
    <lineage>
        <taxon>Eukaryota</taxon>
        <taxon>Metazoa</taxon>
        <taxon>Spiralia</taxon>
        <taxon>Lophotrochozoa</taxon>
        <taxon>Platyhelminthes</taxon>
        <taxon>Cestoda</taxon>
        <taxon>Eucestoda</taxon>
        <taxon>Cyclophyllidea</taxon>
        <taxon>Hymenolepididae</taxon>
        <taxon>Hymenolepis</taxon>
    </lineage>
</organism>
<dbReference type="GO" id="GO:0031462">
    <property type="term" value="C:Cul2-RING ubiquitin ligase complex"/>
    <property type="evidence" value="ECO:0007669"/>
    <property type="project" value="TreeGrafter"/>
</dbReference>
<evidence type="ECO:0000259" key="1">
    <source>
        <dbReference type="Pfam" id="PF25013"/>
    </source>
</evidence>
<accession>A0A564Z4K5</accession>
<protein>
    <recommendedName>
        <fullName evidence="1">Zer-1-like leucine-rich repeats region domain-containing protein</fullName>
    </recommendedName>
</protein>
<evidence type="ECO:0000313" key="2">
    <source>
        <dbReference type="EMBL" id="VUZ54451.1"/>
    </source>
</evidence>
<dbReference type="Proteomes" id="UP000321570">
    <property type="component" value="Unassembled WGS sequence"/>
</dbReference>
<dbReference type="InterPro" id="IPR032675">
    <property type="entry name" value="LRR_dom_sf"/>
</dbReference>
<keyword evidence="3" id="KW-1185">Reference proteome</keyword>
<feature type="domain" description="Zer-1-like leucine-rich repeats region" evidence="1">
    <location>
        <begin position="148"/>
        <end position="251"/>
    </location>
</feature>
<dbReference type="InterPro" id="IPR051341">
    <property type="entry name" value="Zyg-11_UBL_adapter"/>
</dbReference>
<dbReference type="PANTHER" id="PTHR12904">
    <property type="match status" value="1"/>
</dbReference>